<reference evidence="3" key="1">
    <citation type="submission" date="2016-11" db="EMBL/GenBank/DDBJ databases">
        <authorList>
            <person name="Varghese N."/>
            <person name="Submissions S."/>
        </authorList>
    </citation>
    <scope>NUCLEOTIDE SEQUENCE [LARGE SCALE GENOMIC DNA]</scope>
    <source>
        <strain evidence="3">DSM 18761</strain>
    </source>
</reference>
<evidence type="ECO:0000256" key="1">
    <source>
        <dbReference type="SAM" id="Phobius"/>
    </source>
</evidence>
<sequence>MWSDIELTYALIMAHFLIYIIAIWLTLYPEVTVFHLVTATQLIAFVIRPFLAAISGGYTLYLKNGDWSFYNWGLVYQLIFFVFYFIGYLIIKKFRKVNTLNLNCTSDEEEKRMSYCIFKAYLLSVFLGFFSVILMNLLSNGKWLPTMRSVTVTTAVPMGKVLFPMAVLPLTMSIPLSFILYKKNPKFLLLSLGGMLFSFLLLSLLYQRGFILMGLIIVIFFVNRFLKRIGYLRLAMIVFLLIFLLSIIRPVANVISYSLSSSKGEIQFVTQMRGTESLTERVKKFFLYSPNFDNIDVWPIAISSVEENGLLGGKTFLAIPARFLTTKIRQNLNLVTAADYLNSYYWGSTYWDTSFGFNVTLPQELYLNLGWVSMVFGLIPGIITALIDRWLWKFTRPNIINIYLVGVSFSTGGFIGETGGTLQWVIALLFIGIIMNYISGIKIKRY</sequence>
<feature type="transmembrane region" description="Helical" evidence="1">
    <location>
        <begin position="187"/>
        <end position="204"/>
    </location>
</feature>
<feature type="transmembrane region" description="Helical" evidence="1">
    <location>
        <begin position="399"/>
        <end position="416"/>
    </location>
</feature>
<feature type="transmembrane region" description="Helical" evidence="1">
    <location>
        <begin position="161"/>
        <end position="180"/>
    </location>
</feature>
<dbReference type="AlphaFoldDB" id="A0A1M5API2"/>
<feature type="transmembrane region" description="Helical" evidence="1">
    <location>
        <begin position="6"/>
        <end position="27"/>
    </location>
</feature>
<feature type="transmembrane region" description="Helical" evidence="1">
    <location>
        <begin position="365"/>
        <end position="387"/>
    </location>
</feature>
<feature type="transmembrane region" description="Helical" evidence="1">
    <location>
        <begin position="120"/>
        <end position="141"/>
    </location>
</feature>
<name>A0A1M5API2_9THEO</name>
<keyword evidence="1" id="KW-1133">Transmembrane helix</keyword>
<feature type="transmembrane region" description="Helical" evidence="1">
    <location>
        <begin position="210"/>
        <end position="226"/>
    </location>
</feature>
<dbReference type="Proteomes" id="UP000184127">
    <property type="component" value="Unassembled WGS sequence"/>
</dbReference>
<gene>
    <name evidence="2" type="ORF">SAMN02745195_02359</name>
</gene>
<evidence type="ECO:0000313" key="2">
    <source>
        <dbReference type="EMBL" id="SHF32085.1"/>
    </source>
</evidence>
<organism evidence="2 3">
    <name type="scientific">Thermoanaerobacter uzonensis DSM 18761</name>
    <dbReference type="NCBI Taxonomy" id="1123369"/>
    <lineage>
        <taxon>Bacteria</taxon>
        <taxon>Bacillati</taxon>
        <taxon>Bacillota</taxon>
        <taxon>Clostridia</taxon>
        <taxon>Thermoanaerobacterales</taxon>
        <taxon>Thermoanaerobacteraceae</taxon>
        <taxon>Thermoanaerobacter</taxon>
    </lineage>
</organism>
<feature type="transmembrane region" description="Helical" evidence="1">
    <location>
        <begin position="34"/>
        <end position="54"/>
    </location>
</feature>
<keyword evidence="3" id="KW-1185">Reference proteome</keyword>
<accession>A0A1M5API2</accession>
<dbReference type="EMBL" id="FQUR01000025">
    <property type="protein sequence ID" value="SHF32085.1"/>
    <property type="molecule type" value="Genomic_DNA"/>
</dbReference>
<evidence type="ECO:0000313" key="3">
    <source>
        <dbReference type="Proteomes" id="UP000184127"/>
    </source>
</evidence>
<keyword evidence="1" id="KW-0812">Transmembrane</keyword>
<feature type="transmembrane region" description="Helical" evidence="1">
    <location>
        <begin position="231"/>
        <end position="252"/>
    </location>
</feature>
<feature type="transmembrane region" description="Helical" evidence="1">
    <location>
        <begin position="74"/>
        <end position="91"/>
    </location>
</feature>
<keyword evidence="1" id="KW-0472">Membrane</keyword>
<evidence type="ECO:0008006" key="4">
    <source>
        <dbReference type="Google" id="ProtNLM"/>
    </source>
</evidence>
<proteinExistence type="predicted"/>
<feature type="transmembrane region" description="Helical" evidence="1">
    <location>
        <begin position="422"/>
        <end position="441"/>
    </location>
</feature>
<protein>
    <recommendedName>
        <fullName evidence="4">Oligosaccharide repeat unit polymerase</fullName>
    </recommendedName>
</protein>